<feature type="transmembrane region" description="Helical" evidence="1">
    <location>
        <begin position="5"/>
        <end position="22"/>
    </location>
</feature>
<reference evidence="2 3" key="1">
    <citation type="submission" date="2018-03" db="EMBL/GenBank/DDBJ databases">
        <title>Genomic Encyclopedia of Archaeal and Bacterial Type Strains, Phase II (KMG-II): from individual species to whole genera.</title>
        <authorList>
            <person name="Goeker M."/>
        </authorList>
    </citation>
    <scope>NUCLEOTIDE SEQUENCE [LARGE SCALE GENOMIC DNA]</scope>
    <source>
        <strain evidence="2 3">DSM 100346</strain>
    </source>
</reference>
<protein>
    <submittedName>
        <fullName evidence="2">Uncharacterized protein</fullName>
    </submittedName>
</protein>
<keyword evidence="3" id="KW-1185">Reference proteome</keyword>
<comment type="caution">
    <text evidence="2">The sequence shown here is derived from an EMBL/GenBank/DDBJ whole genome shotgun (WGS) entry which is preliminary data.</text>
</comment>
<accession>A0A316AIX7</accession>
<dbReference type="RefSeq" id="WP_109674848.1">
    <property type="nucleotide sequence ID" value="NZ_QGDT01000006.1"/>
</dbReference>
<keyword evidence="1" id="KW-0472">Membrane</keyword>
<dbReference type="Proteomes" id="UP000245880">
    <property type="component" value="Unassembled WGS sequence"/>
</dbReference>
<evidence type="ECO:0000313" key="2">
    <source>
        <dbReference type="EMBL" id="PWJ57693.1"/>
    </source>
</evidence>
<sequence>MKRNYLLVFLMMIAWPMMTLVLMVRMGLINSTIFTLGLVIYAFLYHPYISAKRLVKLGVIESKDLWKSFIPFWNMKYFDLLYTRN</sequence>
<evidence type="ECO:0000313" key="3">
    <source>
        <dbReference type="Proteomes" id="UP000245880"/>
    </source>
</evidence>
<dbReference type="OrthoDB" id="840179at2"/>
<name>A0A316AIX7_9BACT</name>
<feature type="transmembrane region" description="Helical" evidence="1">
    <location>
        <begin position="28"/>
        <end position="46"/>
    </location>
</feature>
<proteinExistence type="predicted"/>
<dbReference type="AlphaFoldDB" id="A0A316AIX7"/>
<evidence type="ECO:0000256" key="1">
    <source>
        <dbReference type="SAM" id="Phobius"/>
    </source>
</evidence>
<organism evidence="2 3">
    <name type="scientific">Dyadobacter jejuensis</name>
    <dbReference type="NCBI Taxonomy" id="1082580"/>
    <lineage>
        <taxon>Bacteria</taxon>
        <taxon>Pseudomonadati</taxon>
        <taxon>Bacteroidota</taxon>
        <taxon>Cytophagia</taxon>
        <taxon>Cytophagales</taxon>
        <taxon>Spirosomataceae</taxon>
        <taxon>Dyadobacter</taxon>
    </lineage>
</organism>
<keyword evidence="1" id="KW-0812">Transmembrane</keyword>
<gene>
    <name evidence="2" type="ORF">CLV98_106165</name>
</gene>
<dbReference type="EMBL" id="QGDT01000006">
    <property type="protein sequence ID" value="PWJ57693.1"/>
    <property type="molecule type" value="Genomic_DNA"/>
</dbReference>
<keyword evidence="1" id="KW-1133">Transmembrane helix</keyword>